<dbReference type="SUPFAM" id="SSF81606">
    <property type="entry name" value="PP2C-like"/>
    <property type="match status" value="1"/>
</dbReference>
<dbReference type="Gene3D" id="3.30.565.10">
    <property type="entry name" value="Histidine kinase-like ATPase, C-terminal domain"/>
    <property type="match status" value="1"/>
</dbReference>
<keyword evidence="3" id="KW-1185">Reference proteome</keyword>
<dbReference type="Gene3D" id="3.60.40.10">
    <property type="entry name" value="PPM-type phosphatase domain"/>
    <property type="match status" value="1"/>
</dbReference>
<dbReference type="Pfam" id="PF13581">
    <property type="entry name" value="HATPase_c_2"/>
    <property type="match status" value="1"/>
</dbReference>
<evidence type="ECO:0000259" key="1">
    <source>
        <dbReference type="SMART" id="SM00331"/>
    </source>
</evidence>
<dbReference type="Pfam" id="PF07228">
    <property type="entry name" value="SpoIIE"/>
    <property type="match status" value="1"/>
</dbReference>
<proteinExistence type="predicted"/>
<evidence type="ECO:0000313" key="3">
    <source>
        <dbReference type="Proteomes" id="UP000199034"/>
    </source>
</evidence>
<dbReference type="SUPFAM" id="SSF55874">
    <property type="entry name" value="ATPase domain of HSP90 chaperone/DNA topoisomerase II/histidine kinase"/>
    <property type="match status" value="1"/>
</dbReference>
<dbReference type="InterPro" id="IPR039248">
    <property type="entry name" value="Ptase_RsbX"/>
</dbReference>
<keyword evidence="2" id="KW-0808">Transferase</keyword>
<dbReference type="SMART" id="SM00331">
    <property type="entry name" value="PP2C_SIG"/>
    <property type="match status" value="1"/>
</dbReference>
<dbReference type="InterPro" id="IPR003594">
    <property type="entry name" value="HATPase_dom"/>
</dbReference>
<feature type="domain" description="PPM-type phosphatase" evidence="1">
    <location>
        <begin position="145"/>
        <end position="337"/>
    </location>
</feature>
<dbReference type="PANTHER" id="PTHR35801">
    <property type="entry name" value="PHOSPHOSERINE PHOSPHATASE RSBX"/>
    <property type="match status" value="1"/>
</dbReference>
<dbReference type="AlphaFoldDB" id="A0A1G6LCL8"/>
<dbReference type="Proteomes" id="UP000199034">
    <property type="component" value="Unassembled WGS sequence"/>
</dbReference>
<organism evidence="2 3">
    <name type="scientific">Nocardioides lianchengensis</name>
    <dbReference type="NCBI Taxonomy" id="1045774"/>
    <lineage>
        <taxon>Bacteria</taxon>
        <taxon>Bacillati</taxon>
        <taxon>Actinomycetota</taxon>
        <taxon>Actinomycetes</taxon>
        <taxon>Propionibacteriales</taxon>
        <taxon>Nocardioidaceae</taxon>
        <taxon>Nocardioides</taxon>
    </lineage>
</organism>
<dbReference type="InterPro" id="IPR036890">
    <property type="entry name" value="HATPase_C_sf"/>
</dbReference>
<accession>A0A1G6LCL8</accession>
<keyword evidence="2" id="KW-0418">Kinase</keyword>
<dbReference type="GO" id="GO:0016301">
    <property type="term" value="F:kinase activity"/>
    <property type="evidence" value="ECO:0007669"/>
    <property type="project" value="UniProtKB-KW"/>
</dbReference>
<dbReference type="PANTHER" id="PTHR35801:SF1">
    <property type="entry name" value="PHOSPHOSERINE PHOSPHATASE RSBX"/>
    <property type="match status" value="1"/>
</dbReference>
<dbReference type="RefSeq" id="WP_244509275.1">
    <property type="nucleotide sequence ID" value="NZ_FMZM01000002.1"/>
</dbReference>
<protein>
    <submittedName>
        <fullName evidence="2">Anti-sigma regulatory factor (Ser/Thr protein kinase)</fullName>
    </submittedName>
</protein>
<gene>
    <name evidence="2" type="ORF">SAMN05421872_102205</name>
</gene>
<dbReference type="EMBL" id="FMZM01000002">
    <property type="protein sequence ID" value="SDC41172.1"/>
    <property type="molecule type" value="Genomic_DNA"/>
</dbReference>
<dbReference type="InterPro" id="IPR036457">
    <property type="entry name" value="PPM-type-like_dom_sf"/>
</dbReference>
<reference evidence="2 3" key="1">
    <citation type="submission" date="2016-10" db="EMBL/GenBank/DDBJ databases">
        <authorList>
            <person name="de Groot N.N."/>
        </authorList>
    </citation>
    <scope>NUCLEOTIDE SEQUENCE [LARGE SCALE GENOMIC DNA]</scope>
    <source>
        <strain evidence="2 3">CGMCC 4.6858</strain>
    </source>
</reference>
<dbReference type="STRING" id="1045774.SAMN05421872_102205"/>
<evidence type="ECO:0000313" key="2">
    <source>
        <dbReference type="EMBL" id="SDC41172.1"/>
    </source>
</evidence>
<sequence>MTSADGSGVVHDDVWIPVDETAAVAGARRRAGALATAAGLAADRVGEVEIVVSELATNVVKHGGGGDLVLRRLPETDGGGLQVVAVDAGPGTRHLEAMAGDGRSSAGTLGVGLGAVRRLSARVDMWSAPTRGTVVVAGLTADGSDHEPLVAELRRPLRGETVCGDAVGHREIDGGTLLVVADGLGHGPLAAQASSRALEVFHAASSTSPADLVRRMHQALSGTRGAAIAVCLVDPARRTLVHAGVGNVSCRLVGGRRARWLPSQPGIVGHNLPRVQEQPVDLDDSQLVVLHSDGLTEKWSPEDLPPVTRHGATVVAAALLRDAGTRRDDASVLAMRVSA</sequence>
<dbReference type="InterPro" id="IPR001932">
    <property type="entry name" value="PPM-type_phosphatase-like_dom"/>
</dbReference>
<name>A0A1G6LCL8_9ACTN</name>